<gene>
    <name evidence="1" type="ORF">LV89_00506</name>
</gene>
<accession>A0A316EDE9</accession>
<evidence type="ECO:0000313" key="2">
    <source>
        <dbReference type="Proteomes" id="UP000245489"/>
    </source>
</evidence>
<proteinExistence type="predicted"/>
<dbReference type="OrthoDB" id="9835461at2"/>
<name>A0A316EDE9_9BACT</name>
<dbReference type="EMBL" id="QGGO01000002">
    <property type="protein sequence ID" value="PWK28953.1"/>
    <property type="molecule type" value="Genomic_DNA"/>
</dbReference>
<comment type="caution">
    <text evidence="1">The sequence shown here is derived from an EMBL/GenBank/DDBJ whole genome shotgun (WGS) entry which is preliminary data.</text>
</comment>
<keyword evidence="2" id="KW-1185">Reference proteome</keyword>
<dbReference type="AlphaFoldDB" id="A0A316EDE9"/>
<dbReference type="Proteomes" id="UP000245489">
    <property type="component" value="Unassembled WGS sequence"/>
</dbReference>
<protein>
    <submittedName>
        <fullName evidence="1">Uncharacterized protein</fullName>
    </submittedName>
</protein>
<dbReference type="RefSeq" id="WP_109741284.1">
    <property type="nucleotide sequence ID" value="NZ_QGGO01000002.1"/>
</dbReference>
<sequence>MSELSQTINIRTTFDMKKRILDHADKKGMNQSEFIIYAVESFLNGGNNQNPVESKLDIDNSFVQQLQEQLATTTNQLRLIQETMTSERKSILQEAVELAQRMATEKIQQVQNQAIRVHQERTRNDFDGTNQQIKVLQERLYAYETPLLKEVFMMVSQNPQIRDYPDVVYFLVHCYSQQFKQTTQYAIGQ</sequence>
<evidence type="ECO:0000313" key="1">
    <source>
        <dbReference type="EMBL" id="PWK28953.1"/>
    </source>
</evidence>
<organism evidence="1 2">
    <name type="scientific">Arcicella aurantiaca</name>
    <dbReference type="NCBI Taxonomy" id="591202"/>
    <lineage>
        <taxon>Bacteria</taxon>
        <taxon>Pseudomonadati</taxon>
        <taxon>Bacteroidota</taxon>
        <taxon>Cytophagia</taxon>
        <taxon>Cytophagales</taxon>
        <taxon>Flectobacillaceae</taxon>
        <taxon>Arcicella</taxon>
    </lineage>
</organism>
<reference evidence="1 2" key="1">
    <citation type="submission" date="2018-05" db="EMBL/GenBank/DDBJ databases">
        <title>Genomic Encyclopedia of Archaeal and Bacterial Type Strains, Phase II (KMG-II): from individual species to whole genera.</title>
        <authorList>
            <person name="Goeker M."/>
        </authorList>
    </citation>
    <scope>NUCLEOTIDE SEQUENCE [LARGE SCALE GENOMIC DNA]</scope>
    <source>
        <strain evidence="1 2">DSM 22214</strain>
    </source>
</reference>